<organism evidence="1 2">
    <name type="scientific">Haliangium ochraceum (strain DSM 14365 / JCM 11303 / SMP-2)</name>
    <dbReference type="NCBI Taxonomy" id="502025"/>
    <lineage>
        <taxon>Bacteria</taxon>
        <taxon>Pseudomonadati</taxon>
        <taxon>Myxococcota</taxon>
        <taxon>Polyangia</taxon>
        <taxon>Haliangiales</taxon>
        <taxon>Kofleriaceae</taxon>
        <taxon>Haliangium</taxon>
    </lineage>
</organism>
<dbReference type="KEGG" id="hoh:Hoch_5319"/>
<name>D0LXP9_HALO1</name>
<dbReference type="HOGENOM" id="CLU_097886_0_0_7"/>
<protein>
    <recommendedName>
        <fullName evidence="3">DUF3501 family protein</fullName>
    </recommendedName>
</protein>
<dbReference type="Pfam" id="PF12007">
    <property type="entry name" value="DUF3501"/>
    <property type="match status" value="1"/>
</dbReference>
<dbReference type="AlphaFoldDB" id="D0LXP9"/>
<evidence type="ECO:0000313" key="2">
    <source>
        <dbReference type="Proteomes" id="UP000001880"/>
    </source>
</evidence>
<sequence length="206" mass="23095">MCTPDIRRSDLLSLEAYEKQRSSYVARIITLKKRRRLSLGPHMSLLLENRRTLLFQIQETLRIAGITDERRIGEVVSEFGALLPPPGTLLATLFLEFTSNQQASGILAPGVSFDASTFLRIGHRRIAARYLREPGEPALAAVNYLHIDLDRSQRARLVHTSVPLAFELAHPSYRHAAIVPSPMRREMALDIGMPQPTWGLAAQTFA</sequence>
<dbReference type="STRING" id="502025.Hoch_5319"/>
<dbReference type="eggNOG" id="COG0247">
    <property type="taxonomic scope" value="Bacteria"/>
</dbReference>
<reference evidence="1 2" key="1">
    <citation type="journal article" date="2010" name="Stand. Genomic Sci.">
        <title>Complete genome sequence of Haliangium ochraceum type strain (SMP-2).</title>
        <authorList>
            <consortium name="US DOE Joint Genome Institute (JGI-PGF)"/>
            <person name="Ivanova N."/>
            <person name="Daum C."/>
            <person name="Lang E."/>
            <person name="Abt B."/>
            <person name="Kopitz M."/>
            <person name="Saunders E."/>
            <person name="Lapidus A."/>
            <person name="Lucas S."/>
            <person name="Glavina Del Rio T."/>
            <person name="Nolan M."/>
            <person name="Tice H."/>
            <person name="Copeland A."/>
            <person name="Cheng J.F."/>
            <person name="Chen F."/>
            <person name="Bruce D."/>
            <person name="Goodwin L."/>
            <person name="Pitluck S."/>
            <person name="Mavromatis K."/>
            <person name="Pati A."/>
            <person name="Mikhailova N."/>
            <person name="Chen A."/>
            <person name="Palaniappan K."/>
            <person name="Land M."/>
            <person name="Hauser L."/>
            <person name="Chang Y.J."/>
            <person name="Jeffries C.D."/>
            <person name="Detter J.C."/>
            <person name="Brettin T."/>
            <person name="Rohde M."/>
            <person name="Goker M."/>
            <person name="Bristow J."/>
            <person name="Markowitz V."/>
            <person name="Eisen J.A."/>
            <person name="Hugenholtz P."/>
            <person name="Kyrpides N.C."/>
            <person name="Klenk H.P."/>
        </authorList>
    </citation>
    <scope>NUCLEOTIDE SEQUENCE [LARGE SCALE GENOMIC DNA]</scope>
    <source>
        <strain evidence="2">DSM 14365 / CIP 107738 / JCM 11303 / AJ 13395 / SMP-2</strain>
    </source>
</reference>
<dbReference type="InterPro" id="IPR021890">
    <property type="entry name" value="DUF3501"/>
</dbReference>
<evidence type="ECO:0008006" key="3">
    <source>
        <dbReference type="Google" id="ProtNLM"/>
    </source>
</evidence>
<dbReference type="Proteomes" id="UP000001880">
    <property type="component" value="Chromosome"/>
</dbReference>
<dbReference type="EMBL" id="CP001804">
    <property type="protein sequence ID" value="ACY17804.1"/>
    <property type="molecule type" value="Genomic_DNA"/>
</dbReference>
<gene>
    <name evidence="1" type="ordered locus">Hoch_5319</name>
</gene>
<accession>D0LXP9</accession>
<keyword evidence="2" id="KW-1185">Reference proteome</keyword>
<dbReference type="RefSeq" id="WP_012830396.1">
    <property type="nucleotide sequence ID" value="NC_013440.1"/>
</dbReference>
<proteinExistence type="predicted"/>
<evidence type="ECO:0000313" key="1">
    <source>
        <dbReference type="EMBL" id="ACY17804.1"/>
    </source>
</evidence>